<gene>
    <name evidence="2" type="ORF">HDF15_003849</name>
</gene>
<dbReference type="SUPFAM" id="SSF52540">
    <property type="entry name" value="P-loop containing nucleoside triphosphate hydrolases"/>
    <property type="match status" value="1"/>
</dbReference>
<reference evidence="2 3" key="1">
    <citation type="submission" date="2020-08" db="EMBL/GenBank/DDBJ databases">
        <title>Genomic Encyclopedia of Type Strains, Phase IV (KMG-V): Genome sequencing to study the core and pangenomes of soil and plant-associated prokaryotes.</title>
        <authorList>
            <person name="Whitman W."/>
        </authorList>
    </citation>
    <scope>NUCLEOTIDE SEQUENCE [LARGE SCALE GENOMIC DNA]</scope>
    <source>
        <strain evidence="2 3">X5P3</strain>
    </source>
</reference>
<accession>A0A7W7ZSV1</accession>
<dbReference type="Gene3D" id="3.90.320.10">
    <property type="match status" value="1"/>
</dbReference>
<evidence type="ECO:0000259" key="1">
    <source>
        <dbReference type="Pfam" id="PF12705"/>
    </source>
</evidence>
<protein>
    <submittedName>
        <fullName evidence="2">Putative DNA repair protein</fullName>
    </submittedName>
</protein>
<dbReference type="InterPro" id="IPR038726">
    <property type="entry name" value="PDDEXK_AddAB-type"/>
</dbReference>
<dbReference type="InterPro" id="IPR019925">
    <property type="entry name" value="DNA_repair_protein_predicted"/>
</dbReference>
<dbReference type="AlphaFoldDB" id="A0A7W7ZSV1"/>
<dbReference type="EMBL" id="JACHIO010000017">
    <property type="protein sequence ID" value="MBB5065481.1"/>
    <property type="molecule type" value="Genomic_DNA"/>
</dbReference>
<feature type="domain" description="PD-(D/E)XK endonuclease-like" evidence="1">
    <location>
        <begin position="615"/>
        <end position="879"/>
    </location>
</feature>
<organism evidence="2 3">
    <name type="scientific">Granulicella mallensis</name>
    <dbReference type="NCBI Taxonomy" id="940614"/>
    <lineage>
        <taxon>Bacteria</taxon>
        <taxon>Pseudomonadati</taxon>
        <taxon>Acidobacteriota</taxon>
        <taxon>Terriglobia</taxon>
        <taxon>Terriglobales</taxon>
        <taxon>Acidobacteriaceae</taxon>
        <taxon>Granulicella</taxon>
    </lineage>
</organism>
<comment type="caution">
    <text evidence="2">The sequence shown here is derived from an EMBL/GenBank/DDBJ whole genome shotgun (WGS) entry which is preliminary data.</text>
</comment>
<dbReference type="Proteomes" id="UP000584867">
    <property type="component" value="Unassembled WGS sequence"/>
</dbReference>
<proteinExistence type="predicted"/>
<dbReference type="Pfam" id="PF12705">
    <property type="entry name" value="PDDEXK_1"/>
    <property type="match status" value="1"/>
</dbReference>
<evidence type="ECO:0000313" key="2">
    <source>
        <dbReference type="EMBL" id="MBB5065481.1"/>
    </source>
</evidence>
<dbReference type="NCBIfam" id="TIGR03623">
    <property type="entry name" value="probable DNA repair protein"/>
    <property type="match status" value="1"/>
</dbReference>
<sequence length="902" mass="99706">MAALPLALLDALSGSALIVMPTEAASRSLRRTFDASQRELGLQAWEPARVLSWGQWMDSLWSELIVSGEDTRLLLNEAQEHDLWREVVTGTREGDEATLGSSDSLADMARQAWNLAHAYNATERLRAFATTHDARTFAGWAETFGRGCEQRGYLSRAALETALRQHIEAGTLTAPAHVMLAGFGDWVPAQTELLDAMRSNASLFVQHSLDVPPQPGAQRTIVQADNEQDELPALARWIRNFVEQRKGARVSVLLPDMEKDRAELETLFREILAPELQQIGVDLSSTPYEFSSGKPLSSLPMIAAMLDLARWTQGPLELGKVSALLLSPYLGVLGGQNQSAQFDAYDLRQAKLLRPEIDLPSLLYLAQQSSRGIAPLAWLQPLNAFFKRNENRGTPRGFADWAEFLRGLAKAANWPGERPLTGDEFQATIAWDHLLDQMATLDFRGRRVSFSTTLRTLERQANATLFAPPSNDAPVQVMTPANALGMTFDAVLFARATDANWPPVERSNPLLGWGLQASLGMPGTSQPRATERAQHALDRLLSSSSDVLFTYARENADGEQRLSPAISELGWEQLAARNLNPASPAALQVTEEIVEDITSLPPLPSSQVRGGARVLQLQAACGFRAFAEIRLGATELEASDAGFDARENGSLLHGAMSRFWEEVQSQSTLQAMSRDARAQLLGRCIDQALDKDLNIQGRWDEAYVALQKERLQRVLLQWLDKEMERGPFKVQYIEHDELIGIGPLDLKLRIDRLDIVEGGVFLVDYKTSYSSDPKNWLGERPDEPQLPLYALLPGEGELKGLAFAKVRPGRDMKWLGYQDAEGLIPGTPARTVLDMQGQVEEWRTTLTTLAESFAGGDATVHPKDYPMTCIHCAQRLLCRLDPTSLLTGNEDSEEASEDRIDG</sequence>
<dbReference type="InterPro" id="IPR011604">
    <property type="entry name" value="PDDEXK-like_dom_sf"/>
</dbReference>
<dbReference type="InterPro" id="IPR027417">
    <property type="entry name" value="P-loop_NTPase"/>
</dbReference>
<dbReference type="RefSeq" id="WP_184258207.1">
    <property type="nucleotide sequence ID" value="NZ_JACHIO010000017.1"/>
</dbReference>
<name>A0A7W7ZSV1_9BACT</name>
<evidence type="ECO:0000313" key="3">
    <source>
        <dbReference type="Proteomes" id="UP000584867"/>
    </source>
</evidence>